<feature type="domain" description="G-protein coupled receptors family 3 profile" evidence="12">
    <location>
        <begin position="424"/>
        <end position="688"/>
    </location>
</feature>
<keyword evidence="6" id="KW-0297">G-protein coupled receptor</keyword>
<feature type="transmembrane region" description="Helical" evidence="11">
    <location>
        <begin position="583"/>
        <end position="606"/>
    </location>
</feature>
<dbReference type="InterPro" id="IPR004073">
    <property type="entry name" value="GPCR_3_vmron_rcpt_2"/>
</dbReference>
<dbReference type="PROSITE" id="PS50259">
    <property type="entry name" value="G_PROTEIN_RECEP_F3_4"/>
    <property type="match status" value="1"/>
</dbReference>
<dbReference type="InterPro" id="IPR028082">
    <property type="entry name" value="Peripla_BP_I"/>
</dbReference>
<evidence type="ECO:0000256" key="8">
    <source>
        <dbReference type="ARBA" id="ARBA00023170"/>
    </source>
</evidence>
<keyword evidence="9" id="KW-0325">Glycoprotein</keyword>
<dbReference type="Gene3D" id="2.10.50.30">
    <property type="entry name" value="GPCR, family 3, nine cysteines domain"/>
    <property type="match status" value="1"/>
</dbReference>
<dbReference type="PANTHER" id="PTHR24061:SF599">
    <property type="entry name" value="G-PROTEIN COUPLED RECEPTORS FAMILY 3 PROFILE DOMAIN-CONTAINING PROTEIN"/>
    <property type="match status" value="1"/>
</dbReference>
<dbReference type="GeneID" id="107124871"/>
<reference evidence="14" key="1">
    <citation type="submission" date="2025-08" db="UniProtKB">
        <authorList>
            <consortium name="RefSeq"/>
        </authorList>
    </citation>
    <scope>IDENTIFICATION</scope>
</reference>
<feature type="transmembrane region" description="Helical" evidence="11">
    <location>
        <begin position="494"/>
        <end position="518"/>
    </location>
</feature>
<dbReference type="SUPFAM" id="SSF53822">
    <property type="entry name" value="Periplasmic binding protein-like I"/>
    <property type="match status" value="1"/>
</dbReference>
<dbReference type="CDD" id="cd15283">
    <property type="entry name" value="7tmC_V2R_pheromone"/>
    <property type="match status" value="1"/>
</dbReference>
<proteinExistence type="predicted"/>
<evidence type="ECO:0000256" key="5">
    <source>
        <dbReference type="ARBA" id="ARBA00022989"/>
    </source>
</evidence>
<keyword evidence="8" id="KW-0675">Receptor</keyword>
<dbReference type="InterPro" id="IPR038550">
    <property type="entry name" value="GPCR_3_9-Cys_sf"/>
</dbReference>
<feature type="transmembrane region" description="Helical" evidence="11">
    <location>
        <begin position="462"/>
        <end position="482"/>
    </location>
</feature>
<evidence type="ECO:0000256" key="4">
    <source>
        <dbReference type="ARBA" id="ARBA00022729"/>
    </source>
</evidence>
<evidence type="ECO:0000256" key="10">
    <source>
        <dbReference type="ARBA" id="ARBA00023224"/>
    </source>
</evidence>
<name>A0ABM1LD23_GEKJA</name>
<keyword evidence="7 11" id="KW-0472">Membrane</keyword>
<gene>
    <name evidence="14" type="primary">LOC107124871</name>
</gene>
<accession>A0ABM1LD23</accession>
<evidence type="ECO:0000256" key="7">
    <source>
        <dbReference type="ARBA" id="ARBA00023136"/>
    </source>
</evidence>
<keyword evidence="4" id="KW-0732">Signal</keyword>
<dbReference type="Gene3D" id="3.40.50.2300">
    <property type="match status" value="2"/>
</dbReference>
<dbReference type="Proteomes" id="UP000694871">
    <property type="component" value="Unplaced"/>
</dbReference>
<dbReference type="InterPro" id="IPR017978">
    <property type="entry name" value="GPCR_3_C"/>
</dbReference>
<dbReference type="InterPro" id="IPR000068">
    <property type="entry name" value="GPCR_3_Ca_sens_rcpt-rel"/>
</dbReference>
<feature type="transmembrane region" description="Helical" evidence="11">
    <location>
        <begin position="426"/>
        <end position="450"/>
    </location>
</feature>
<keyword evidence="13" id="KW-1185">Reference proteome</keyword>
<evidence type="ECO:0000256" key="6">
    <source>
        <dbReference type="ARBA" id="ARBA00023040"/>
    </source>
</evidence>
<evidence type="ECO:0000313" key="14">
    <source>
        <dbReference type="RefSeq" id="XP_015283860.1"/>
    </source>
</evidence>
<dbReference type="Pfam" id="PF01094">
    <property type="entry name" value="ANF_receptor"/>
    <property type="match status" value="1"/>
</dbReference>
<evidence type="ECO:0000256" key="11">
    <source>
        <dbReference type="SAM" id="Phobius"/>
    </source>
</evidence>
<dbReference type="RefSeq" id="XP_015283860.1">
    <property type="nucleotide sequence ID" value="XM_015428374.1"/>
</dbReference>
<keyword evidence="10" id="KW-0807">Transducer</keyword>
<keyword evidence="2" id="KW-1003">Cell membrane</keyword>
<feature type="transmembrane region" description="Helical" evidence="11">
    <location>
        <begin position="618"/>
        <end position="638"/>
    </location>
</feature>
<dbReference type="InterPro" id="IPR000337">
    <property type="entry name" value="GPCR_3"/>
</dbReference>
<evidence type="ECO:0000313" key="13">
    <source>
        <dbReference type="Proteomes" id="UP000694871"/>
    </source>
</evidence>
<evidence type="ECO:0000259" key="12">
    <source>
        <dbReference type="PROSITE" id="PS50259"/>
    </source>
</evidence>
<dbReference type="Pfam" id="PF07562">
    <property type="entry name" value="NCD3G"/>
    <property type="match status" value="1"/>
</dbReference>
<evidence type="ECO:0000256" key="9">
    <source>
        <dbReference type="ARBA" id="ARBA00023180"/>
    </source>
</evidence>
<keyword evidence="3 11" id="KW-0812">Transmembrane</keyword>
<feature type="transmembrane region" description="Helical" evidence="11">
    <location>
        <begin position="539"/>
        <end position="557"/>
    </location>
</feature>
<evidence type="ECO:0000256" key="3">
    <source>
        <dbReference type="ARBA" id="ARBA00022692"/>
    </source>
</evidence>
<dbReference type="InterPro" id="IPR001828">
    <property type="entry name" value="ANF_lig-bd_rcpt"/>
</dbReference>
<protein>
    <submittedName>
        <fullName evidence="14">Vomeronasal type-2 receptor 26-like</fullName>
    </submittedName>
</protein>
<evidence type="ECO:0000256" key="2">
    <source>
        <dbReference type="ARBA" id="ARBA00022475"/>
    </source>
</evidence>
<feature type="non-terminal residue" evidence="14">
    <location>
        <position position="1"/>
    </location>
</feature>
<dbReference type="PRINTS" id="PR01535">
    <property type="entry name" value="VOMERONASL2R"/>
</dbReference>
<dbReference type="Pfam" id="PF00003">
    <property type="entry name" value="7tm_3"/>
    <property type="match status" value="1"/>
</dbReference>
<dbReference type="InterPro" id="IPR017979">
    <property type="entry name" value="GPCR_3_CS"/>
</dbReference>
<organism evidence="13 14">
    <name type="scientific">Gekko japonicus</name>
    <name type="common">Schlegel's Japanese gecko</name>
    <dbReference type="NCBI Taxonomy" id="146911"/>
    <lineage>
        <taxon>Eukaryota</taxon>
        <taxon>Metazoa</taxon>
        <taxon>Chordata</taxon>
        <taxon>Craniata</taxon>
        <taxon>Vertebrata</taxon>
        <taxon>Euteleostomi</taxon>
        <taxon>Lepidosauria</taxon>
        <taxon>Squamata</taxon>
        <taxon>Bifurcata</taxon>
        <taxon>Gekkota</taxon>
        <taxon>Gekkonidae</taxon>
        <taxon>Gekkoninae</taxon>
        <taxon>Gekko</taxon>
    </lineage>
</organism>
<evidence type="ECO:0000256" key="1">
    <source>
        <dbReference type="ARBA" id="ARBA00004651"/>
    </source>
</evidence>
<dbReference type="InterPro" id="IPR011500">
    <property type="entry name" value="GPCR_3_9-Cys_dom"/>
</dbReference>
<keyword evidence="5 11" id="KW-1133">Transmembrane helix</keyword>
<sequence length="692" mass="78104">ISYGLDNQVLRDETQLPFVYRIAPKKDAYFMGIVKMLLHFRWTWIGLLAPDNAQGERFLRTLTTVVIRSGICVAFTETIPELNEDAGWFVSQIYPLFMQRKCNVFVFHGDSHSMIALGVLIKYVEKIGKSIVGKVWITPVLHDLSLRCFFEVFDTQYIHGSFSFLIQKNTNTKYDNLNSFLSTLREIGERAFSCSYSNHGLSVKRWIRCREKVVLETPSQDDLESILSQDSYSIYNSIQVVAHALNAVSLSRSNQMLSGGWLGLQTLQPWELHPFLRNFQVLNNSMEGVYFDENGDMAVNFDIVNWVEAPNRTIVRINVGSVERQSSPEIKFTIDQDAIVWPRWFNETLPHSRCTESCRPGYAKVMKEGEPLCCYDCAPCAEGTISTQEDASRCQKCPEDQHPNKIQDQCVPKQKTFLSYIEPLGIILNIFTLFFTLITSLVLGIFMKYLETPVVKANNRDLSYILLISLILSFLSSLLFIGEPTEVTCVLRQTAFSIIFSVAVSSVLAKTVTVVVAFMASQPGSRMRKWLGKSLANSIVCSCSSIQVGICTLWLGISPPFPDSDMHSQPGEIVLQCNEGSVAMFYVALGYMGFLAVVCFTVAFLARKLPGAFNEAKLITFSMLVFCSVWVSFVPTYLSTKRKYMVAVQVFSILASSLGLLGCIFLPKCYIIILRPHLNTREQLMVKRQDAI</sequence>
<dbReference type="PRINTS" id="PR00248">
    <property type="entry name" value="GPCRMGR"/>
</dbReference>
<feature type="transmembrane region" description="Helical" evidence="11">
    <location>
        <begin position="644"/>
        <end position="666"/>
    </location>
</feature>
<dbReference type="PROSITE" id="PS00981">
    <property type="entry name" value="G_PROTEIN_RECEP_F3_3"/>
    <property type="match status" value="1"/>
</dbReference>
<dbReference type="PANTHER" id="PTHR24061">
    <property type="entry name" value="CALCIUM-SENSING RECEPTOR-RELATED"/>
    <property type="match status" value="1"/>
</dbReference>
<comment type="subcellular location">
    <subcellularLocation>
        <location evidence="1">Cell membrane</location>
        <topology evidence="1">Multi-pass membrane protein</topology>
    </subcellularLocation>
</comment>